<dbReference type="OrthoDB" id="10661613at2759"/>
<keyword evidence="1" id="KW-0472">Membrane</keyword>
<dbReference type="AlphaFoldDB" id="A0A9Q0XFJ2"/>
<evidence type="ECO:0000313" key="2">
    <source>
        <dbReference type="EMBL" id="KAJ7313306.1"/>
    </source>
</evidence>
<feature type="transmembrane region" description="Helical" evidence="1">
    <location>
        <begin position="52"/>
        <end position="76"/>
    </location>
</feature>
<keyword evidence="1" id="KW-1133">Transmembrane helix</keyword>
<evidence type="ECO:0000256" key="1">
    <source>
        <dbReference type="SAM" id="Phobius"/>
    </source>
</evidence>
<organism evidence="2 3">
    <name type="scientific">Phrynocephalus forsythii</name>
    <dbReference type="NCBI Taxonomy" id="171643"/>
    <lineage>
        <taxon>Eukaryota</taxon>
        <taxon>Metazoa</taxon>
        <taxon>Chordata</taxon>
        <taxon>Craniata</taxon>
        <taxon>Vertebrata</taxon>
        <taxon>Euteleostomi</taxon>
        <taxon>Lepidosauria</taxon>
        <taxon>Squamata</taxon>
        <taxon>Bifurcata</taxon>
        <taxon>Unidentata</taxon>
        <taxon>Episquamata</taxon>
        <taxon>Toxicofera</taxon>
        <taxon>Iguania</taxon>
        <taxon>Acrodonta</taxon>
        <taxon>Agamidae</taxon>
        <taxon>Agaminae</taxon>
        <taxon>Phrynocephalus</taxon>
    </lineage>
</organism>
<keyword evidence="1" id="KW-0812">Transmembrane</keyword>
<sequence>MGLCRSSLGSGPGGSECPPPWYYVGLEMPPRETAGLDQECPDFGMEVLSYTYWLLLGTFAFLALLSVALGLGRWLAALKGQAKPMVQPRGDPVEIQLVEVLHLLEAVMYKTQHYLHQKQRRRLRHHHHHHHHHDHQDWLRRPWGGPLLPLGSDLETKQGGRDYMTHTCTP</sequence>
<reference evidence="2" key="1">
    <citation type="journal article" date="2023" name="DNA Res.">
        <title>Chromosome-level genome assembly of Phrynocephalus forsythii using third-generation DNA sequencing and Hi-C analysis.</title>
        <authorList>
            <person name="Qi Y."/>
            <person name="Zhao W."/>
            <person name="Zhao Y."/>
            <person name="Niu C."/>
            <person name="Cao S."/>
            <person name="Zhang Y."/>
        </authorList>
    </citation>
    <scope>NUCLEOTIDE SEQUENCE</scope>
    <source>
        <tissue evidence="2">Muscle</tissue>
    </source>
</reference>
<dbReference type="Proteomes" id="UP001142489">
    <property type="component" value="Unassembled WGS sequence"/>
</dbReference>
<dbReference type="EMBL" id="JAPFRF010000012">
    <property type="protein sequence ID" value="KAJ7313306.1"/>
    <property type="molecule type" value="Genomic_DNA"/>
</dbReference>
<gene>
    <name evidence="2" type="ORF">JRQ81_004595</name>
</gene>
<name>A0A9Q0XFJ2_9SAUR</name>
<comment type="caution">
    <text evidence="2">The sequence shown here is derived from an EMBL/GenBank/DDBJ whole genome shotgun (WGS) entry which is preliminary data.</text>
</comment>
<accession>A0A9Q0XFJ2</accession>
<protein>
    <submittedName>
        <fullName evidence="2">Uncharacterized protein</fullName>
    </submittedName>
</protein>
<evidence type="ECO:0000313" key="3">
    <source>
        <dbReference type="Proteomes" id="UP001142489"/>
    </source>
</evidence>
<keyword evidence="3" id="KW-1185">Reference proteome</keyword>
<proteinExistence type="predicted"/>